<organism evidence="1 2">
    <name type="scientific">Caenorhabditis auriculariae</name>
    <dbReference type="NCBI Taxonomy" id="2777116"/>
    <lineage>
        <taxon>Eukaryota</taxon>
        <taxon>Metazoa</taxon>
        <taxon>Ecdysozoa</taxon>
        <taxon>Nematoda</taxon>
        <taxon>Chromadorea</taxon>
        <taxon>Rhabditida</taxon>
        <taxon>Rhabditina</taxon>
        <taxon>Rhabditomorpha</taxon>
        <taxon>Rhabditoidea</taxon>
        <taxon>Rhabditidae</taxon>
        <taxon>Peloderinae</taxon>
        <taxon>Caenorhabditis</taxon>
    </lineage>
</organism>
<dbReference type="AlphaFoldDB" id="A0A8S1H7R0"/>
<sequence>MERTIADNIEKSVFTTSKPDSLTHPCVVAFNKTQAASFRHGSNSQFKLDEIGILYNLRDPAIQFEARVMAFSDLYDVMIFELLSGEFPNSPRASEPMFSGQAYTQLSISPDRQPCWKSGITSQRQGLFSIGTAHRKLGDSGSGIFSVDGYFLGIAIGKNNPCSNDLQNMPVGEIADHHPDSRMICSQVILFFSGFISPANDYVPT</sequence>
<comment type="caution">
    <text evidence="1">The sequence shown here is derived from an EMBL/GenBank/DDBJ whole genome shotgun (WGS) entry which is preliminary data.</text>
</comment>
<dbReference type="EMBL" id="CAJGYM010000021">
    <property type="protein sequence ID" value="CAD6191485.1"/>
    <property type="molecule type" value="Genomic_DNA"/>
</dbReference>
<accession>A0A8S1H7R0</accession>
<name>A0A8S1H7R0_9PELO</name>
<evidence type="ECO:0000313" key="2">
    <source>
        <dbReference type="Proteomes" id="UP000835052"/>
    </source>
</evidence>
<reference evidence="1" key="1">
    <citation type="submission" date="2020-10" db="EMBL/GenBank/DDBJ databases">
        <authorList>
            <person name="Kikuchi T."/>
        </authorList>
    </citation>
    <scope>NUCLEOTIDE SEQUENCE</scope>
    <source>
        <strain evidence="1">NKZ352</strain>
    </source>
</reference>
<dbReference type="OrthoDB" id="5835471at2759"/>
<proteinExistence type="predicted"/>
<evidence type="ECO:0000313" key="1">
    <source>
        <dbReference type="EMBL" id="CAD6191485.1"/>
    </source>
</evidence>
<gene>
    <name evidence="1" type="ORF">CAUJ_LOCUS7404</name>
</gene>
<protein>
    <submittedName>
        <fullName evidence="1">Uncharacterized protein</fullName>
    </submittedName>
</protein>
<keyword evidence="2" id="KW-1185">Reference proteome</keyword>
<dbReference type="Proteomes" id="UP000835052">
    <property type="component" value="Unassembled WGS sequence"/>
</dbReference>